<evidence type="ECO:0000256" key="1">
    <source>
        <dbReference type="SAM" id="MobiDB-lite"/>
    </source>
</evidence>
<feature type="compositionally biased region" description="Polar residues" evidence="1">
    <location>
        <begin position="56"/>
        <end position="66"/>
    </location>
</feature>
<reference evidence="2" key="1">
    <citation type="submission" date="2021-03" db="EMBL/GenBank/DDBJ databases">
        <title>Draft genome sequence of rust myrtle Austropuccinia psidii MF-1, a brazilian biotype.</title>
        <authorList>
            <person name="Quecine M.C."/>
            <person name="Pachon D.M.R."/>
            <person name="Bonatelli M.L."/>
            <person name="Correr F.H."/>
            <person name="Franceschini L.M."/>
            <person name="Leite T.F."/>
            <person name="Margarido G.R.A."/>
            <person name="Almeida C.A."/>
            <person name="Ferrarezi J.A."/>
            <person name="Labate C.A."/>
        </authorList>
    </citation>
    <scope>NUCLEOTIDE SEQUENCE</scope>
    <source>
        <strain evidence="2">MF-1</strain>
    </source>
</reference>
<dbReference type="Proteomes" id="UP000765509">
    <property type="component" value="Unassembled WGS sequence"/>
</dbReference>
<feature type="region of interest" description="Disordered" evidence="1">
    <location>
        <begin position="1"/>
        <end position="88"/>
    </location>
</feature>
<proteinExistence type="predicted"/>
<organism evidence="2 3">
    <name type="scientific">Austropuccinia psidii MF-1</name>
    <dbReference type="NCBI Taxonomy" id="1389203"/>
    <lineage>
        <taxon>Eukaryota</taxon>
        <taxon>Fungi</taxon>
        <taxon>Dikarya</taxon>
        <taxon>Basidiomycota</taxon>
        <taxon>Pucciniomycotina</taxon>
        <taxon>Pucciniomycetes</taxon>
        <taxon>Pucciniales</taxon>
        <taxon>Sphaerophragmiaceae</taxon>
        <taxon>Austropuccinia</taxon>
    </lineage>
</organism>
<feature type="compositionally biased region" description="Acidic residues" evidence="1">
    <location>
        <begin position="30"/>
        <end position="41"/>
    </location>
</feature>
<keyword evidence="3" id="KW-1185">Reference proteome</keyword>
<feature type="compositionally biased region" description="Polar residues" evidence="1">
    <location>
        <begin position="1"/>
        <end position="23"/>
    </location>
</feature>
<accession>A0A9Q3C936</accession>
<gene>
    <name evidence="2" type="ORF">O181_018438</name>
</gene>
<evidence type="ECO:0000313" key="2">
    <source>
        <dbReference type="EMBL" id="MBW0478723.1"/>
    </source>
</evidence>
<dbReference type="EMBL" id="AVOT02005298">
    <property type="protein sequence ID" value="MBW0478723.1"/>
    <property type="molecule type" value="Genomic_DNA"/>
</dbReference>
<sequence length="88" mass="9040">MKSRKSTSSSGFLNGYPSISQGPISKLGEESVEEEDSEETEVASSLEGAPEASGAPNLSQSNQPLVSQDDGANDSIHGTAHSSSFPQG</sequence>
<comment type="caution">
    <text evidence="2">The sequence shown here is derived from an EMBL/GenBank/DDBJ whole genome shotgun (WGS) entry which is preliminary data.</text>
</comment>
<protein>
    <submittedName>
        <fullName evidence="2">Uncharacterized protein</fullName>
    </submittedName>
</protein>
<evidence type="ECO:0000313" key="3">
    <source>
        <dbReference type="Proteomes" id="UP000765509"/>
    </source>
</evidence>
<name>A0A9Q3C936_9BASI</name>
<dbReference type="AlphaFoldDB" id="A0A9Q3C936"/>